<dbReference type="InterPro" id="IPR053781">
    <property type="entry name" value="F-box_AtFBL13-like"/>
</dbReference>
<dbReference type="AlphaFoldDB" id="R0HKV9"/>
<dbReference type="PANTHER" id="PTHR31900">
    <property type="entry name" value="F-BOX/RNI SUPERFAMILY PROTEIN-RELATED"/>
    <property type="match status" value="1"/>
</dbReference>
<dbReference type="Pfam" id="PF00646">
    <property type="entry name" value="F-box"/>
    <property type="match status" value="1"/>
</dbReference>
<dbReference type="InterPro" id="IPR050232">
    <property type="entry name" value="FBL13/AtMIF1-like"/>
</dbReference>
<dbReference type="InterPro" id="IPR001810">
    <property type="entry name" value="F-box_dom"/>
</dbReference>
<evidence type="ECO:0000313" key="2">
    <source>
        <dbReference type="EMBL" id="EOA25870.1"/>
    </source>
</evidence>
<dbReference type="Pfam" id="PF24758">
    <property type="entry name" value="LRR_At5g56370"/>
    <property type="match status" value="1"/>
</dbReference>
<accession>R0HKV9</accession>
<dbReference type="SUPFAM" id="SSF81383">
    <property type="entry name" value="F-box domain"/>
    <property type="match status" value="1"/>
</dbReference>
<dbReference type="Pfam" id="PF08387">
    <property type="entry name" value="FBD"/>
    <property type="match status" value="1"/>
</dbReference>
<dbReference type="CDD" id="cd22160">
    <property type="entry name" value="F-box_AtFBL13-like"/>
    <property type="match status" value="1"/>
</dbReference>
<evidence type="ECO:0000259" key="1">
    <source>
        <dbReference type="SMART" id="SM00579"/>
    </source>
</evidence>
<dbReference type="STRING" id="81985.R0HKV9"/>
<dbReference type="Proteomes" id="UP000029121">
    <property type="component" value="Unassembled WGS sequence"/>
</dbReference>
<proteinExistence type="predicted"/>
<dbReference type="Gene3D" id="1.20.1280.50">
    <property type="match status" value="1"/>
</dbReference>
<gene>
    <name evidence="2" type="ORF">CARUB_v10019249mg</name>
</gene>
<reference evidence="3" key="1">
    <citation type="journal article" date="2013" name="Nat. Genet.">
        <title>The Capsella rubella genome and the genomic consequences of rapid mating system evolution.</title>
        <authorList>
            <person name="Slotte T."/>
            <person name="Hazzouri K.M."/>
            <person name="Agren J.A."/>
            <person name="Koenig D."/>
            <person name="Maumus F."/>
            <person name="Guo Y.L."/>
            <person name="Steige K."/>
            <person name="Platts A.E."/>
            <person name="Escobar J.S."/>
            <person name="Newman L.K."/>
            <person name="Wang W."/>
            <person name="Mandakova T."/>
            <person name="Vello E."/>
            <person name="Smith L.M."/>
            <person name="Henz S.R."/>
            <person name="Steffen J."/>
            <person name="Takuno S."/>
            <person name="Brandvain Y."/>
            <person name="Coop G."/>
            <person name="Andolfatto P."/>
            <person name="Hu T.T."/>
            <person name="Blanchette M."/>
            <person name="Clark R.M."/>
            <person name="Quesneville H."/>
            <person name="Nordborg M."/>
            <person name="Gaut B.S."/>
            <person name="Lysak M.A."/>
            <person name="Jenkins J."/>
            <person name="Grimwood J."/>
            <person name="Chapman J."/>
            <person name="Prochnik S."/>
            <person name="Shu S."/>
            <person name="Rokhsar D."/>
            <person name="Schmutz J."/>
            <person name="Weigel D."/>
            <person name="Wright S.I."/>
        </authorList>
    </citation>
    <scope>NUCLEOTIDE SEQUENCE [LARGE SCALE GENOMIC DNA]</scope>
    <source>
        <strain evidence="3">cv. Monte Gargano</strain>
    </source>
</reference>
<dbReference type="SUPFAM" id="SSF52047">
    <property type="entry name" value="RNI-like"/>
    <property type="match status" value="1"/>
</dbReference>
<dbReference type="SMART" id="SM00579">
    <property type="entry name" value="FBD"/>
    <property type="match status" value="1"/>
</dbReference>
<organism evidence="2 3">
    <name type="scientific">Capsella rubella</name>
    <dbReference type="NCBI Taxonomy" id="81985"/>
    <lineage>
        <taxon>Eukaryota</taxon>
        <taxon>Viridiplantae</taxon>
        <taxon>Streptophyta</taxon>
        <taxon>Embryophyta</taxon>
        <taxon>Tracheophyta</taxon>
        <taxon>Spermatophyta</taxon>
        <taxon>Magnoliopsida</taxon>
        <taxon>eudicotyledons</taxon>
        <taxon>Gunneridae</taxon>
        <taxon>Pentapetalae</taxon>
        <taxon>rosids</taxon>
        <taxon>malvids</taxon>
        <taxon>Brassicales</taxon>
        <taxon>Brassicaceae</taxon>
        <taxon>Camelineae</taxon>
        <taxon>Capsella</taxon>
    </lineage>
</organism>
<dbReference type="InterPro" id="IPR032675">
    <property type="entry name" value="LRR_dom_sf"/>
</dbReference>
<dbReference type="InterPro" id="IPR006566">
    <property type="entry name" value="FBD"/>
</dbReference>
<feature type="domain" description="FBD" evidence="1">
    <location>
        <begin position="361"/>
        <end position="433"/>
    </location>
</feature>
<name>R0HKV9_9BRAS</name>
<sequence>MVTSTYDISKRDGESIKNRGVVTEDRISELPEALILRILSLLHTKVAISTSVLSKQWQSLWKMLRNLKFDHRIEREFGNVFRCLLSHKAPGLQSFHLNVKLDGRHNAMDTGILIGIALARNVRELVLEVCSDNEHVTLPKCLYKCETLETLKLLTRVTMDVPSTVCMKSLRTLHIHYIDFMDEKSLLNLLSGCPNLENLEMHRSLGNSVNFFNIAVPSLQRLSIYDVYYGYDHNSYVINAPSLKYLKLDGFKTPESCLKIENLPELVEARIYNVSEKLMGSLTSVKRLSLALSPLEMTFLTRNIFNQLVYLELWINKEGWWNFLTLMLVCSPNLQFLKLKAPSTQKYFLAGKWNEPKNVPECLLLHLETFMWEGYGWERQVEVEVAKYILSNTNHLKRATFSRQQIRSKDRLVVVNDLKSVVKATNSCQFQFK</sequence>
<dbReference type="InterPro" id="IPR055411">
    <property type="entry name" value="LRR_FXL15/At3g58940/PEG3-like"/>
</dbReference>
<dbReference type="InterPro" id="IPR036047">
    <property type="entry name" value="F-box-like_dom_sf"/>
</dbReference>
<protein>
    <recommendedName>
        <fullName evidence="1">FBD domain-containing protein</fullName>
    </recommendedName>
</protein>
<dbReference type="Gene3D" id="3.80.10.10">
    <property type="entry name" value="Ribonuclease Inhibitor"/>
    <property type="match status" value="1"/>
</dbReference>
<dbReference type="PANTHER" id="PTHR31900:SF34">
    <property type="entry name" value="EMB|CAB62440.1-RELATED"/>
    <property type="match status" value="1"/>
</dbReference>
<keyword evidence="3" id="KW-1185">Reference proteome</keyword>
<dbReference type="EMBL" id="KB870809">
    <property type="protein sequence ID" value="EOA25870.1"/>
    <property type="molecule type" value="Genomic_DNA"/>
</dbReference>
<evidence type="ECO:0000313" key="3">
    <source>
        <dbReference type="Proteomes" id="UP000029121"/>
    </source>
</evidence>